<evidence type="ECO:0000256" key="1">
    <source>
        <dbReference type="SAM" id="MobiDB-lite"/>
    </source>
</evidence>
<dbReference type="Pfam" id="PF03564">
    <property type="entry name" value="DUF1759"/>
    <property type="match status" value="1"/>
</dbReference>
<sequence>MPESKETKESEKLRKSRESVRNRLDTFAKYIDKIAIPGSSDNLPVTELSVRLDRAETIIEEFEVVQGKIDALVDDVSVEIKYREDFENVYFSTIAKAKELLQPKPIISSNENANQSSVSDRNSSFNSGIKLPTLHLRQFSGNYSTWLDYHDCFDTIIVKNNDISDIQKFHYLKSSLSGTAEKIINSIKVSAANFTVAWKLLCDRYSNEPLLIHNHIKSIFNLKVVNRDSSKCLQHLIDGLTSNLRSLESLGEPVSTWDSIIIFIILEKLDPETVKDWDKESQGNAPTSVKPTLDDLLKFLQHRADTLEKFEARSIKGGSSSKDHSHSSSHRSKTHTSQSFINNGASSDLCPHCNGPHKMSTCTSFQNLDVHARMREVKRVRACFNCLFIGHQNTSCKYGKCKKCGKKHHTLLHVNAENSNSPNDTQSVSSDNQTPQTLSCHAVQNSFALLSTVTVQIPDRSGVKHNCRALLDSGSQSHFVTYSLVSKLGLSKEPADISVVGVTQISSRIKHMRCENEKESAITEWIEADDNGLQKFTNEDIVNLVQPEGNSNEDEESQEEVSLPYRVSHANFTKALDVDLPYVEQNCAAFSVNVATLPCTRRQLSTSLRMRFSAANVLAKVRTIFLDTS</sequence>
<keyword evidence="3" id="KW-1185">Reference proteome</keyword>
<feature type="region of interest" description="Disordered" evidence="1">
    <location>
        <begin position="311"/>
        <end position="338"/>
    </location>
</feature>
<dbReference type="InterPro" id="IPR005312">
    <property type="entry name" value="DUF1759"/>
</dbReference>
<protein>
    <recommendedName>
        <fullName evidence="4">Peptidase aspartic putative domain-containing protein</fullName>
    </recommendedName>
</protein>
<accession>A0ABM5K0H7</accession>
<dbReference type="PANTHER" id="PTHR47331">
    <property type="entry name" value="PHD-TYPE DOMAIN-CONTAINING PROTEIN"/>
    <property type="match status" value="1"/>
</dbReference>
<reference evidence="2" key="1">
    <citation type="submission" date="2025-05" db="UniProtKB">
        <authorList>
            <consortium name="EnsemblMetazoa"/>
        </authorList>
    </citation>
    <scope>IDENTIFICATION</scope>
</reference>
<dbReference type="EnsemblMetazoa" id="XM_050647736.1">
    <property type="protein sequence ID" value="XP_050503693.1"/>
    <property type="gene ID" value="LOC126882745"/>
</dbReference>
<evidence type="ECO:0000313" key="2">
    <source>
        <dbReference type="EnsemblMetazoa" id="XP_050503693.1"/>
    </source>
</evidence>
<evidence type="ECO:0008006" key="4">
    <source>
        <dbReference type="Google" id="ProtNLM"/>
    </source>
</evidence>
<dbReference type="Proteomes" id="UP001652700">
    <property type="component" value="Unplaced"/>
</dbReference>
<dbReference type="GeneID" id="126882745"/>
<proteinExistence type="predicted"/>
<dbReference type="RefSeq" id="XP_050503693.1">
    <property type="nucleotide sequence ID" value="XM_050647736.1"/>
</dbReference>
<organism evidence="2 3">
    <name type="scientific">Diabrotica virgifera virgifera</name>
    <name type="common">western corn rootworm</name>
    <dbReference type="NCBI Taxonomy" id="50390"/>
    <lineage>
        <taxon>Eukaryota</taxon>
        <taxon>Metazoa</taxon>
        <taxon>Ecdysozoa</taxon>
        <taxon>Arthropoda</taxon>
        <taxon>Hexapoda</taxon>
        <taxon>Insecta</taxon>
        <taxon>Pterygota</taxon>
        <taxon>Neoptera</taxon>
        <taxon>Endopterygota</taxon>
        <taxon>Coleoptera</taxon>
        <taxon>Polyphaga</taxon>
        <taxon>Cucujiformia</taxon>
        <taxon>Chrysomeloidea</taxon>
        <taxon>Chrysomelidae</taxon>
        <taxon>Galerucinae</taxon>
        <taxon>Diabroticina</taxon>
        <taxon>Diabroticites</taxon>
        <taxon>Diabrotica</taxon>
    </lineage>
</organism>
<name>A0ABM5K0H7_DIAVI</name>
<dbReference type="PANTHER" id="PTHR47331:SF1">
    <property type="entry name" value="GAG-LIKE PROTEIN"/>
    <property type="match status" value="1"/>
</dbReference>
<feature type="region of interest" description="Disordered" evidence="1">
    <location>
        <begin position="416"/>
        <end position="435"/>
    </location>
</feature>
<evidence type="ECO:0000313" key="3">
    <source>
        <dbReference type="Proteomes" id="UP001652700"/>
    </source>
</evidence>